<feature type="domain" description="Gcp-like" evidence="9">
    <location>
        <begin position="24"/>
        <end position="301"/>
    </location>
</feature>
<dbReference type="RefSeq" id="WP_012674848.1">
    <property type="nucleotide sequence ID" value="NC_012438.1"/>
</dbReference>
<dbReference type="KEGG" id="saf:SULAZ_0461"/>
<keyword evidence="2 8" id="KW-0808">Transferase</keyword>
<evidence type="ECO:0000256" key="2">
    <source>
        <dbReference type="ARBA" id="ARBA00022679"/>
    </source>
</evidence>
<organism evidence="10 11">
    <name type="scientific">Sulfurihydrogenibium azorense (strain DSM 15241 / OCM 825 / Az-Fu1)</name>
    <dbReference type="NCBI Taxonomy" id="204536"/>
    <lineage>
        <taxon>Bacteria</taxon>
        <taxon>Pseudomonadati</taxon>
        <taxon>Aquificota</taxon>
        <taxon>Aquificia</taxon>
        <taxon>Aquificales</taxon>
        <taxon>Hydrogenothermaceae</taxon>
        <taxon>Sulfurihydrogenibium</taxon>
    </lineage>
</organism>
<dbReference type="EMBL" id="CP001229">
    <property type="protein sequence ID" value="ACN99535.1"/>
    <property type="molecule type" value="Genomic_DNA"/>
</dbReference>
<protein>
    <recommendedName>
        <fullName evidence="8">tRNA N6-adenosine threonylcarbamoyltransferase</fullName>
        <ecNumber evidence="8">2.3.1.234</ecNumber>
    </recommendedName>
    <alternativeName>
        <fullName evidence="8">N6-L-threonylcarbamoyladenine synthase</fullName>
        <shortName evidence="8">t(6)A synthase</shortName>
    </alternativeName>
    <alternativeName>
        <fullName evidence="8">t(6)A37 threonylcarbamoyladenosine biosynthesis protein TsaD</fullName>
    </alternativeName>
    <alternativeName>
        <fullName evidence="8">tRNA threonylcarbamoyladenosine biosynthesis protein TsaD</fullName>
    </alternativeName>
</protein>
<sequence length="338" mass="37371">MIVLGIESSCDDTSVAVYDSERGILSNVVSSQFIHLEFGGVYPELAAREHTKNFLPVLDKALKDAKISLNDVDVVTATFMPGLIISLVVGVSAAKSLSFSINKPIVPVHHIEAHIFANFLVKEIEYPFIALVVSGGHTELILVKDFEDYLYIGGTLDDAVGEVFDKVARAMDLGFPGGPVIDRLAQNGKEVIKFPRPMINEKGENRFNFSFSGLKTAVIKEIRKGIHTKEDIAASFQGAIIETLLKKTLDACNEFNVKRVVIAGGVSANSKLREEVSKIKGIEFYYPPLNLCTDNGAMVAFTGFKRFSKYKKGFKLDFEAKAKCRIDRFPQLLRDFHT</sequence>
<evidence type="ECO:0000259" key="9">
    <source>
        <dbReference type="Pfam" id="PF00814"/>
    </source>
</evidence>
<reference evidence="10 11" key="1">
    <citation type="journal article" date="2009" name="J. Bacteriol.">
        <title>Complete and draft genome sequences of six members of the Aquificales.</title>
        <authorList>
            <person name="Reysenbach A.L."/>
            <person name="Hamamura N."/>
            <person name="Podar M."/>
            <person name="Griffiths E."/>
            <person name="Ferreira S."/>
            <person name="Hochstein R."/>
            <person name="Heidelberg J."/>
            <person name="Johnson J."/>
            <person name="Mead D."/>
            <person name="Pohorille A."/>
            <person name="Sarmiento M."/>
            <person name="Schweighofer K."/>
            <person name="Seshadri R."/>
            <person name="Voytek M.A."/>
        </authorList>
    </citation>
    <scope>NUCLEOTIDE SEQUENCE [LARGE SCALE GENOMIC DNA]</scope>
    <source>
        <strain evidence="11">Az-Fu1 / DSM 15241 / OCM 825</strain>
    </source>
</reference>
<keyword evidence="6 8" id="KW-0012">Acyltransferase</keyword>
<keyword evidence="1 8" id="KW-0963">Cytoplasm</keyword>
<evidence type="ECO:0000256" key="8">
    <source>
        <dbReference type="HAMAP-Rule" id="MF_01445"/>
    </source>
</evidence>
<keyword evidence="5 8" id="KW-0408">Iron</keyword>
<evidence type="ECO:0000313" key="10">
    <source>
        <dbReference type="EMBL" id="ACN99535.1"/>
    </source>
</evidence>
<dbReference type="FunFam" id="3.30.420.40:FF:000012">
    <property type="entry name" value="tRNA N6-adenosine threonylcarbamoyltransferase"/>
    <property type="match status" value="1"/>
</dbReference>
<evidence type="ECO:0000256" key="4">
    <source>
        <dbReference type="ARBA" id="ARBA00022723"/>
    </source>
</evidence>
<dbReference type="OrthoDB" id="9806197at2"/>
<dbReference type="PRINTS" id="PR00789">
    <property type="entry name" value="OSIALOPTASE"/>
</dbReference>
<feature type="binding site" evidence="8">
    <location>
        <position position="110"/>
    </location>
    <ligand>
        <name>Fe cation</name>
        <dbReference type="ChEBI" id="CHEBI:24875"/>
    </ligand>
</feature>
<evidence type="ECO:0000256" key="1">
    <source>
        <dbReference type="ARBA" id="ARBA00022490"/>
    </source>
</evidence>
<keyword evidence="11" id="KW-1185">Reference proteome</keyword>
<dbReference type="GO" id="GO:0005506">
    <property type="term" value="F:iron ion binding"/>
    <property type="evidence" value="ECO:0007669"/>
    <property type="project" value="UniProtKB-UniRule"/>
</dbReference>
<dbReference type="CDD" id="cd24133">
    <property type="entry name" value="ASKHA_NBD_TsaD_bac"/>
    <property type="match status" value="1"/>
</dbReference>
<dbReference type="PANTHER" id="PTHR11735">
    <property type="entry name" value="TRNA N6-ADENOSINE THREONYLCARBAMOYLTRANSFERASE"/>
    <property type="match status" value="1"/>
</dbReference>
<dbReference type="Pfam" id="PF00814">
    <property type="entry name" value="TsaD"/>
    <property type="match status" value="1"/>
</dbReference>
<feature type="binding site" evidence="8">
    <location>
        <begin position="132"/>
        <end position="136"/>
    </location>
    <ligand>
        <name>substrate</name>
    </ligand>
</feature>
<comment type="similarity">
    <text evidence="8">Belongs to the KAE1 / TsaD family.</text>
</comment>
<keyword evidence="4 8" id="KW-0479">Metal-binding</keyword>
<evidence type="ECO:0000256" key="7">
    <source>
        <dbReference type="ARBA" id="ARBA00048117"/>
    </source>
</evidence>
<evidence type="ECO:0000256" key="6">
    <source>
        <dbReference type="ARBA" id="ARBA00023315"/>
    </source>
</evidence>
<keyword evidence="10" id="KW-0645">Protease</keyword>
<feature type="binding site" evidence="8">
    <location>
        <position position="182"/>
    </location>
    <ligand>
        <name>substrate</name>
    </ligand>
</feature>
<dbReference type="EC" id="2.3.1.234" evidence="8"/>
<dbReference type="GO" id="GO:0005737">
    <property type="term" value="C:cytoplasm"/>
    <property type="evidence" value="ECO:0007669"/>
    <property type="project" value="UniProtKB-SubCell"/>
</dbReference>
<comment type="cofactor">
    <cofactor evidence="8">
        <name>Fe(2+)</name>
        <dbReference type="ChEBI" id="CHEBI:29033"/>
    </cofactor>
    <text evidence="8">Binds 1 Fe(2+) ion per subunit.</text>
</comment>
<evidence type="ECO:0000256" key="3">
    <source>
        <dbReference type="ARBA" id="ARBA00022694"/>
    </source>
</evidence>
<gene>
    <name evidence="8" type="primary">tsaD</name>
    <name evidence="10" type="ordered locus">SULAZ_0461</name>
</gene>
<keyword evidence="3 8" id="KW-0819">tRNA processing</keyword>
<evidence type="ECO:0000313" key="11">
    <source>
        <dbReference type="Proteomes" id="UP000001369"/>
    </source>
</evidence>
<dbReference type="GO" id="GO:0002949">
    <property type="term" value="P:tRNA threonylcarbamoyladenosine modification"/>
    <property type="evidence" value="ECO:0007669"/>
    <property type="project" value="UniProtKB-UniRule"/>
</dbReference>
<dbReference type="AlphaFoldDB" id="C1DTL6"/>
<evidence type="ECO:0000256" key="5">
    <source>
        <dbReference type="ARBA" id="ARBA00023004"/>
    </source>
</evidence>
<dbReference type="HOGENOM" id="CLU_023208_0_2_0"/>
<comment type="subcellular location">
    <subcellularLocation>
        <location evidence="8">Cytoplasm</location>
    </subcellularLocation>
</comment>
<name>C1DTL6_SULAA</name>
<dbReference type="STRING" id="204536.SULAZ_0461"/>
<feature type="binding site" evidence="8">
    <location>
        <position position="165"/>
    </location>
    <ligand>
        <name>substrate</name>
    </ligand>
</feature>
<dbReference type="InterPro" id="IPR017861">
    <property type="entry name" value="KAE1/TsaD"/>
</dbReference>
<dbReference type="NCBIfam" id="TIGR03723">
    <property type="entry name" value="T6A_TsaD_YgjD"/>
    <property type="match status" value="1"/>
</dbReference>
<keyword evidence="10" id="KW-0378">Hydrolase</keyword>
<accession>C1DTL6</accession>
<dbReference type="NCBIfam" id="TIGR00329">
    <property type="entry name" value="gcp_kae1"/>
    <property type="match status" value="1"/>
</dbReference>
<proteinExistence type="inferred from homology"/>
<dbReference type="InterPro" id="IPR043129">
    <property type="entry name" value="ATPase_NBD"/>
</dbReference>
<dbReference type="HAMAP" id="MF_01445">
    <property type="entry name" value="TsaD"/>
    <property type="match status" value="1"/>
</dbReference>
<feature type="binding site" evidence="8">
    <location>
        <position position="178"/>
    </location>
    <ligand>
        <name>substrate</name>
    </ligand>
</feature>
<feature type="binding site" evidence="8">
    <location>
        <position position="294"/>
    </location>
    <ligand>
        <name>Fe cation</name>
        <dbReference type="ChEBI" id="CHEBI:24875"/>
    </ligand>
</feature>
<feature type="binding site" evidence="8">
    <location>
        <position position="114"/>
    </location>
    <ligand>
        <name>Fe cation</name>
        <dbReference type="ChEBI" id="CHEBI:24875"/>
    </ligand>
</feature>
<feature type="binding site" evidence="8">
    <location>
        <position position="269"/>
    </location>
    <ligand>
        <name>substrate</name>
    </ligand>
</feature>
<comment type="function">
    <text evidence="8">Required for the formation of a threonylcarbamoyl group on adenosine at position 37 (t(6)A37) in tRNAs that read codons beginning with adenine. Is involved in the transfer of the threonylcarbamoyl moiety of threonylcarbamoyl-AMP (TC-AMP) to the N6 group of A37, together with TsaE and TsaB. TsaD likely plays a direct catalytic role in this reaction.</text>
</comment>
<dbReference type="Proteomes" id="UP000001369">
    <property type="component" value="Chromosome"/>
</dbReference>
<dbReference type="PANTHER" id="PTHR11735:SF6">
    <property type="entry name" value="TRNA N6-ADENOSINE THREONYLCARBAMOYLTRANSFERASE, MITOCHONDRIAL"/>
    <property type="match status" value="1"/>
</dbReference>
<dbReference type="SUPFAM" id="SSF53067">
    <property type="entry name" value="Actin-like ATPase domain"/>
    <property type="match status" value="1"/>
</dbReference>
<dbReference type="FunFam" id="3.30.420.40:FF:000040">
    <property type="entry name" value="tRNA N6-adenosine threonylcarbamoyltransferase"/>
    <property type="match status" value="1"/>
</dbReference>
<dbReference type="InterPro" id="IPR000905">
    <property type="entry name" value="Gcp-like_dom"/>
</dbReference>
<comment type="catalytic activity">
    <reaction evidence="7 8">
        <text>L-threonylcarbamoyladenylate + adenosine(37) in tRNA = N(6)-L-threonylcarbamoyladenosine(37) in tRNA + AMP + H(+)</text>
        <dbReference type="Rhea" id="RHEA:37059"/>
        <dbReference type="Rhea" id="RHEA-COMP:10162"/>
        <dbReference type="Rhea" id="RHEA-COMP:10163"/>
        <dbReference type="ChEBI" id="CHEBI:15378"/>
        <dbReference type="ChEBI" id="CHEBI:73682"/>
        <dbReference type="ChEBI" id="CHEBI:74411"/>
        <dbReference type="ChEBI" id="CHEBI:74418"/>
        <dbReference type="ChEBI" id="CHEBI:456215"/>
        <dbReference type="EC" id="2.3.1.234"/>
    </reaction>
</comment>
<dbReference type="Gene3D" id="3.30.420.40">
    <property type="match status" value="2"/>
</dbReference>
<dbReference type="InterPro" id="IPR022450">
    <property type="entry name" value="TsaD"/>
</dbReference>
<dbReference type="GO" id="GO:0006508">
    <property type="term" value="P:proteolysis"/>
    <property type="evidence" value="ECO:0007669"/>
    <property type="project" value="UniProtKB-KW"/>
</dbReference>
<dbReference type="GO" id="GO:0061711">
    <property type="term" value="F:tRNA N(6)-L-threonylcarbamoyladenine synthase activity"/>
    <property type="evidence" value="ECO:0007669"/>
    <property type="project" value="UniProtKB-EC"/>
</dbReference>
<dbReference type="GO" id="GO:0008233">
    <property type="term" value="F:peptidase activity"/>
    <property type="evidence" value="ECO:0007669"/>
    <property type="project" value="UniProtKB-KW"/>
</dbReference>
<dbReference type="eggNOG" id="COG0533">
    <property type="taxonomic scope" value="Bacteria"/>
</dbReference>